<evidence type="ECO:0000259" key="1">
    <source>
        <dbReference type="Pfam" id="PF24295"/>
    </source>
</evidence>
<name>A0ABY4R775_9GAMM</name>
<dbReference type="NCBIfam" id="NF045617">
    <property type="entry name" value="mostly_LP"/>
    <property type="match status" value="1"/>
</dbReference>
<accession>A0ABY4R775</accession>
<organism evidence="2 3">
    <name type="scientific">Mixta hanseatica</name>
    <dbReference type="NCBI Taxonomy" id="2872648"/>
    <lineage>
        <taxon>Bacteria</taxon>
        <taxon>Pseudomonadati</taxon>
        <taxon>Pseudomonadota</taxon>
        <taxon>Gammaproteobacteria</taxon>
        <taxon>Enterobacterales</taxon>
        <taxon>Erwiniaceae</taxon>
        <taxon>Mixta</taxon>
    </lineage>
</organism>
<protein>
    <recommendedName>
        <fullName evidence="1">DUF7480 domain-containing protein</fullName>
    </recommendedName>
</protein>
<dbReference type="EMBL" id="CP082904">
    <property type="protein sequence ID" value="UQY42676.1"/>
    <property type="molecule type" value="Genomic_DNA"/>
</dbReference>
<feature type="domain" description="DUF7480" evidence="1">
    <location>
        <begin position="27"/>
        <end position="124"/>
    </location>
</feature>
<dbReference type="RefSeq" id="WP_249891330.1">
    <property type="nucleotide sequence ID" value="NZ_CP082904.1"/>
</dbReference>
<evidence type="ECO:0000313" key="2">
    <source>
        <dbReference type="EMBL" id="UQY42676.1"/>
    </source>
</evidence>
<sequence>MNWIRLIYLSVSLVGLTACESSILDIHPAKVITVGEKACVLIAAQENEFLNGIQIVEASREKEAWRKHFDHQTTVDPIRLYPDRCVPDFGYAWQTGRAYSFLTETFYRDKGKLGGRNYTVSFTLYRVDGKLMATRI</sequence>
<dbReference type="Proteomes" id="UP001056635">
    <property type="component" value="Chromosome"/>
</dbReference>
<dbReference type="InterPro" id="IPR054657">
    <property type="entry name" value="T6SS_periplasmic_put"/>
</dbReference>
<reference evidence="2" key="1">
    <citation type="submission" date="2021-09" db="EMBL/GenBank/DDBJ databases">
        <title>First case of bloodstream infection caused by Mixta hanseatica sp. nov., a member of the Erwiniaceae family.</title>
        <authorList>
            <person name="Both A."/>
            <person name="Huang J."/>
            <person name="Wenzel P."/>
            <person name="Aepfelbacher M."/>
            <person name="Rohde H."/>
            <person name="Christner M."/>
            <person name="Hentschke M."/>
        </authorList>
    </citation>
    <scope>NUCLEOTIDE SEQUENCE</scope>
    <source>
        <strain evidence="2">X22927</strain>
    </source>
</reference>
<dbReference type="InterPro" id="IPR055903">
    <property type="entry name" value="DUF7480"/>
</dbReference>
<dbReference type="Pfam" id="PF24295">
    <property type="entry name" value="DUF7480"/>
    <property type="match status" value="1"/>
</dbReference>
<evidence type="ECO:0000313" key="3">
    <source>
        <dbReference type="Proteomes" id="UP001056635"/>
    </source>
</evidence>
<keyword evidence="3" id="KW-1185">Reference proteome</keyword>
<dbReference type="PROSITE" id="PS51257">
    <property type="entry name" value="PROKAR_LIPOPROTEIN"/>
    <property type="match status" value="1"/>
</dbReference>
<gene>
    <name evidence="2" type="ORF">K6958_12045</name>
</gene>
<proteinExistence type="predicted"/>